<organism evidence="2">
    <name type="scientific">viral metagenome</name>
    <dbReference type="NCBI Taxonomy" id="1070528"/>
    <lineage>
        <taxon>unclassified sequences</taxon>
        <taxon>metagenomes</taxon>
        <taxon>organismal metagenomes</taxon>
    </lineage>
</organism>
<proteinExistence type="predicted"/>
<protein>
    <submittedName>
        <fullName evidence="2">Uncharacterized protein</fullName>
    </submittedName>
</protein>
<reference evidence="2" key="1">
    <citation type="journal article" date="2020" name="Nature">
        <title>Giant virus diversity and host interactions through global metagenomics.</title>
        <authorList>
            <person name="Schulz F."/>
            <person name="Roux S."/>
            <person name="Paez-Espino D."/>
            <person name="Jungbluth S."/>
            <person name="Walsh D.A."/>
            <person name="Denef V.J."/>
            <person name="McMahon K.D."/>
            <person name="Konstantinidis K.T."/>
            <person name="Eloe-Fadrosh E.A."/>
            <person name="Kyrpides N.C."/>
            <person name="Woyke T."/>
        </authorList>
    </citation>
    <scope>NUCLEOTIDE SEQUENCE</scope>
    <source>
        <strain evidence="2">GVMAG-M-3300023179-59</strain>
    </source>
</reference>
<name>A0A6C0H1Z9_9ZZZZ</name>
<feature type="region of interest" description="Disordered" evidence="1">
    <location>
        <begin position="1"/>
        <end position="39"/>
    </location>
</feature>
<dbReference type="AlphaFoldDB" id="A0A6C0H1Z9"/>
<feature type="compositionally biased region" description="Low complexity" evidence="1">
    <location>
        <begin position="26"/>
        <end position="39"/>
    </location>
</feature>
<evidence type="ECO:0000256" key="1">
    <source>
        <dbReference type="SAM" id="MobiDB-lite"/>
    </source>
</evidence>
<sequence length="39" mass="4247">MTAKRKTQKKHSRSQKSGLKLFRGGLPLHAAHAAPTPPL</sequence>
<dbReference type="EMBL" id="MN739852">
    <property type="protein sequence ID" value="QHT74572.1"/>
    <property type="molecule type" value="Genomic_DNA"/>
</dbReference>
<evidence type="ECO:0000313" key="2">
    <source>
        <dbReference type="EMBL" id="QHT74572.1"/>
    </source>
</evidence>
<accession>A0A6C0H1Z9</accession>
<feature type="compositionally biased region" description="Basic residues" evidence="1">
    <location>
        <begin position="1"/>
        <end position="14"/>
    </location>
</feature>